<protein>
    <recommendedName>
        <fullName evidence="4 12">Cysteine dioxygenase</fullName>
        <ecNumber evidence="4 12">1.13.11.20</ecNumber>
    </recommendedName>
</protein>
<reference evidence="13" key="1">
    <citation type="submission" date="2021-06" db="EMBL/GenBank/DDBJ databases">
        <authorList>
            <person name="Hodson N. C."/>
            <person name="Mongue J. A."/>
            <person name="Jaron S. K."/>
        </authorList>
    </citation>
    <scope>NUCLEOTIDE SEQUENCE</scope>
</reference>
<keyword evidence="6 10" id="KW-0883">Thioether bond</keyword>
<evidence type="ECO:0000256" key="10">
    <source>
        <dbReference type="PIRSR" id="PIRSR610300-50"/>
    </source>
</evidence>
<evidence type="ECO:0000313" key="14">
    <source>
        <dbReference type="Proteomes" id="UP000708208"/>
    </source>
</evidence>
<evidence type="ECO:0000256" key="8">
    <source>
        <dbReference type="ARBA" id="ARBA00023002"/>
    </source>
</evidence>
<dbReference type="CDD" id="cd10548">
    <property type="entry name" value="cupin_CDO"/>
    <property type="match status" value="1"/>
</dbReference>
<feature type="binding site" evidence="11">
    <location>
        <position position="94"/>
    </location>
    <ligand>
        <name>Fe cation</name>
        <dbReference type="ChEBI" id="CHEBI:24875"/>
        <note>catalytic</note>
    </ligand>
</feature>
<keyword evidence="14" id="KW-1185">Reference proteome</keyword>
<evidence type="ECO:0000256" key="11">
    <source>
        <dbReference type="PIRSR" id="PIRSR610300-51"/>
    </source>
</evidence>
<dbReference type="EC" id="1.13.11.20" evidence="4 12"/>
<evidence type="ECO:0000256" key="5">
    <source>
        <dbReference type="ARBA" id="ARBA00022723"/>
    </source>
</evidence>
<accession>A0A8J2PLE8</accession>
<comment type="caution">
    <text evidence="13">The sequence shown here is derived from an EMBL/GenBank/DDBJ whole genome shotgun (WGS) entry which is preliminary data.</text>
</comment>
<keyword evidence="9 11" id="KW-0408">Iron</keyword>
<dbReference type="GO" id="GO:0042412">
    <property type="term" value="P:taurine biosynthetic process"/>
    <property type="evidence" value="ECO:0007669"/>
    <property type="project" value="UniProtKB-UniRule"/>
</dbReference>
<evidence type="ECO:0000256" key="7">
    <source>
        <dbReference type="ARBA" id="ARBA00022964"/>
    </source>
</evidence>
<dbReference type="UniPathway" id="UPA00012">
    <property type="reaction ID" value="UER00537"/>
</dbReference>
<dbReference type="EMBL" id="CAJVCH010570568">
    <property type="protein sequence ID" value="CAG7835243.1"/>
    <property type="molecule type" value="Genomic_DNA"/>
</dbReference>
<evidence type="ECO:0000256" key="4">
    <source>
        <dbReference type="ARBA" id="ARBA00013133"/>
    </source>
</evidence>
<comment type="catalytic activity">
    <reaction evidence="1 12">
        <text>L-cysteine + O2 = 3-sulfino-L-alanine + H(+)</text>
        <dbReference type="Rhea" id="RHEA:20441"/>
        <dbReference type="ChEBI" id="CHEBI:15378"/>
        <dbReference type="ChEBI" id="CHEBI:15379"/>
        <dbReference type="ChEBI" id="CHEBI:35235"/>
        <dbReference type="ChEBI" id="CHEBI:61085"/>
        <dbReference type="EC" id="1.13.11.20"/>
    </reaction>
</comment>
<evidence type="ECO:0000256" key="2">
    <source>
        <dbReference type="ARBA" id="ARBA00004759"/>
    </source>
</evidence>
<feature type="cross-link" description="3'-(S-cysteinyl)-tyrosine (Cys-Tyr)" evidence="10">
    <location>
        <begin position="101"/>
        <end position="167"/>
    </location>
</feature>
<dbReference type="GO" id="GO:0008198">
    <property type="term" value="F:ferrous iron binding"/>
    <property type="evidence" value="ECO:0007669"/>
    <property type="project" value="UniProtKB-ARBA"/>
</dbReference>
<comment type="pathway">
    <text evidence="2 12">Organosulfur biosynthesis; taurine biosynthesis; hypotaurine from L-cysteine: step 1/2.</text>
</comment>
<evidence type="ECO:0000313" key="13">
    <source>
        <dbReference type="EMBL" id="CAG7835243.1"/>
    </source>
</evidence>
<dbReference type="InterPro" id="IPR010300">
    <property type="entry name" value="CDO_1"/>
</dbReference>
<evidence type="ECO:0000256" key="3">
    <source>
        <dbReference type="ARBA" id="ARBA00006622"/>
    </source>
</evidence>
<dbReference type="AlphaFoldDB" id="A0A8J2PLE8"/>
<proteinExistence type="inferred from homology"/>
<dbReference type="PANTHER" id="PTHR12918">
    <property type="entry name" value="CYSTEINE DIOXYGENASE"/>
    <property type="match status" value="1"/>
</dbReference>
<dbReference type="Proteomes" id="UP000708208">
    <property type="component" value="Unassembled WGS sequence"/>
</dbReference>
<name>A0A8J2PLE8_9HEXA</name>
<organism evidence="13 14">
    <name type="scientific">Allacma fusca</name>
    <dbReference type="NCBI Taxonomy" id="39272"/>
    <lineage>
        <taxon>Eukaryota</taxon>
        <taxon>Metazoa</taxon>
        <taxon>Ecdysozoa</taxon>
        <taxon>Arthropoda</taxon>
        <taxon>Hexapoda</taxon>
        <taxon>Collembola</taxon>
        <taxon>Symphypleona</taxon>
        <taxon>Sminthuridae</taxon>
        <taxon>Allacma</taxon>
    </lineage>
</organism>
<keyword evidence="7 12" id="KW-0223">Dioxygenase</keyword>
<sequence>MDQQDYLYSNPEDITSIHTLEHLIRRLYQVFESDYINIEYVTRLMEAYKSNTEDWGKFAKFDQFRYTKNLIDEGNGKFDLILVCWKGGQKSPIHDHADSHCFMKTLAGTLTEIRYDWPKDNTDPQALDETSQTNLEHNEVCYMSDALGLHSMGIADNVDTAVSLHLYSPPISSCQVFDPRTGNASKCRVTFWSKFGERTPFSATGSSVPTENNEIIAK</sequence>
<dbReference type="OrthoDB" id="543511at2759"/>
<feature type="binding site" evidence="11">
    <location>
        <position position="150"/>
    </location>
    <ligand>
        <name>Fe cation</name>
        <dbReference type="ChEBI" id="CHEBI:24875"/>
        <note>catalytic</note>
    </ligand>
</feature>
<evidence type="ECO:0000256" key="6">
    <source>
        <dbReference type="ARBA" id="ARBA00022784"/>
    </source>
</evidence>
<comment type="cofactor">
    <cofactor evidence="12">
        <name>Fe cation</name>
        <dbReference type="ChEBI" id="CHEBI:24875"/>
    </cofactor>
    <text evidence="12">Binds 1 Fe cation per subunit.</text>
</comment>
<dbReference type="GO" id="GO:0017172">
    <property type="term" value="F:cysteine dioxygenase activity"/>
    <property type="evidence" value="ECO:0007669"/>
    <property type="project" value="UniProtKB-UniRule"/>
</dbReference>
<gene>
    <name evidence="13" type="ORF">AFUS01_LOCUS44643</name>
</gene>
<keyword evidence="5 11" id="KW-0479">Metal-binding</keyword>
<keyword evidence="8 12" id="KW-0560">Oxidoreductase</keyword>
<evidence type="ECO:0000256" key="1">
    <source>
        <dbReference type="ARBA" id="ARBA00000629"/>
    </source>
</evidence>
<feature type="binding site" evidence="11">
    <location>
        <position position="96"/>
    </location>
    <ligand>
        <name>Fe cation</name>
        <dbReference type="ChEBI" id="CHEBI:24875"/>
        <note>catalytic</note>
    </ligand>
</feature>
<comment type="similarity">
    <text evidence="3 12">Belongs to the cysteine dioxygenase family.</text>
</comment>
<dbReference type="GO" id="GO:0019448">
    <property type="term" value="P:L-cysteine catabolic process"/>
    <property type="evidence" value="ECO:0007669"/>
    <property type="project" value="TreeGrafter"/>
</dbReference>
<dbReference type="PANTHER" id="PTHR12918:SF1">
    <property type="entry name" value="CYSTEINE DIOXYGENASE TYPE 1"/>
    <property type="match status" value="1"/>
</dbReference>
<evidence type="ECO:0000256" key="12">
    <source>
        <dbReference type="RuleBase" id="RU366010"/>
    </source>
</evidence>
<dbReference type="FunFam" id="2.60.120.10:FF:000045">
    <property type="entry name" value="Cysteine dioxygenase 1"/>
    <property type="match status" value="1"/>
</dbReference>
<evidence type="ECO:0000256" key="9">
    <source>
        <dbReference type="ARBA" id="ARBA00023004"/>
    </source>
</evidence>
<dbReference type="Pfam" id="PF05995">
    <property type="entry name" value="CDO_I"/>
    <property type="match status" value="1"/>
</dbReference>